<dbReference type="InterPro" id="IPR050235">
    <property type="entry name" value="CK1_Ser-Thr_kinase"/>
</dbReference>
<dbReference type="PANTHER" id="PTHR11909">
    <property type="entry name" value="CASEIN KINASE-RELATED"/>
    <property type="match status" value="1"/>
</dbReference>
<comment type="caution">
    <text evidence="1">The sequence shown here is derived from an EMBL/GenBank/DDBJ whole genome shotgun (WGS) entry which is preliminary data.</text>
</comment>
<name>A0A9N9GNH4_9GLOM</name>
<gene>
    <name evidence="1" type="ORF">PBRASI_LOCUS8361</name>
</gene>
<evidence type="ECO:0000313" key="2">
    <source>
        <dbReference type="Proteomes" id="UP000789739"/>
    </source>
</evidence>
<keyword evidence="2" id="KW-1185">Reference proteome</keyword>
<dbReference type="InterPro" id="IPR011009">
    <property type="entry name" value="Kinase-like_dom_sf"/>
</dbReference>
<sequence>MYEKLAEVFELVVNWDNQHGGQQVKPTFKILGRVFKTFKKINLCASAGTGKDIWPDQQALNKALSTAALGHWVEYCCFDGLTVNNTQVAVKYCLDNDPLQHEADTLKKLSEVKGILTLLYEDFNSMIPYIVTSMVGQRVTKTDVQTACNIIIDILEVLKSLHDHHYIHNDINPEALCYTVAFMHNQDKEYWHTTARDPFKALHKKEKFSEILHLFDNLPQVFQDFFHYVYKLNITAMPDYEYWHKKFTSTVNDLFLLSNRKCAHEIPLSEISEEKSSRQLQA</sequence>
<dbReference type="EMBL" id="CAJVPI010001476">
    <property type="protein sequence ID" value="CAG8614597.1"/>
    <property type="molecule type" value="Genomic_DNA"/>
</dbReference>
<accession>A0A9N9GNH4</accession>
<dbReference type="AlphaFoldDB" id="A0A9N9GNH4"/>
<proteinExistence type="predicted"/>
<evidence type="ECO:0000313" key="1">
    <source>
        <dbReference type="EMBL" id="CAG8614597.1"/>
    </source>
</evidence>
<reference evidence="1" key="1">
    <citation type="submission" date="2021-06" db="EMBL/GenBank/DDBJ databases">
        <authorList>
            <person name="Kallberg Y."/>
            <person name="Tangrot J."/>
            <person name="Rosling A."/>
        </authorList>
    </citation>
    <scope>NUCLEOTIDE SEQUENCE</scope>
    <source>
        <strain evidence="1">BR232B</strain>
    </source>
</reference>
<dbReference type="OrthoDB" id="412517at2759"/>
<organism evidence="1 2">
    <name type="scientific">Paraglomus brasilianum</name>
    <dbReference type="NCBI Taxonomy" id="144538"/>
    <lineage>
        <taxon>Eukaryota</taxon>
        <taxon>Fungi</taxon>
        <taxon>Fungi incertae sedis</taxon>
        <taxon>Mucoromycota</taxon>
        <taxon>Glomeromycotina</taxon>
        <taxon>Glomeromycetes</taxon>
        <taxon>Paraglomerales</taxon>
        <taxon>Paraglomeraceae</taxon>
        <taxon>Paraglomus</taxon>
    </lineage>
</organism>
<protein>
    <submittedName>
        <fullName evidence="1">2390_t:CDS:1</fullName>
    </submittedName>
</protein>
<dbReference type="SUPFAM" id="SSF56112">
    <property type="entry name" value="Protein kinase-like (PK-like)"/>
    <property type="match status" value="1"/>
</dbReference>
<dbReference type="Proteomes" id="UP000789739">
    <property type="component" value="Unassembled WGS sequence"/>
</dbReference>
<dbReference type="Gene3D" id="1.10.510.10">
    <property type="entry name" value="Transferase(Phosphotransferase) domain 1"/>
    <property type="match status" value="2"/>
</dbReference>